<comment type="caution">
    <text evidence="1">The sequence shown here is derived from an EMBL/GenBank/DDBJ whole genome shotgun (WGS) entry which is preliminary data.</text>
</comment>
<protein>
    <submittedName>
        <fullName evidence="1">Uncharacterized protein</fullName>
    </submittedName>
</protein>
<dbReference type="AlphaFoldDB" id="A0A9X3ZIT2"/>
<organism evidence="1 2">
    <name type="scientific">Hoeflea prorocentri</name>
    <dbReference type="NCBI Taxonomy" id="1922333"/>
    <lineage>
        <taxon>Bacteria</taxon>
        <taxon>Pseudomonadati</taxon>
        <taxon>Pseudomonadota</taxon>
        <taxon>Alphaproteobacteria</taxon>
        <taxon>Hyphomicrobiales</taxon>
        <taxon>Rhizobiaceae</taxon>
        <taxon>Hoeflea</taxon>
    </lineage>
</organism>
<sequence>MNNTVKGTCKLTEFGHQSSSWRALEYWHCNLNLISIGKAIANYMLSQLLFLVDGSKEIPAGLAGISKQRGEVFRSILGGGLKVLV</sequence>
<dbReference type="EMBL" id="JAPJZI010000001">
    <property type="protein sequence ID" value="MDA5401032.1"/>
    <property type="molecule type" value="Genomic_DNA"/>
</dbReference>
<dbReference type="RefSeq" id="WP_267992842.1">
    <property type="nucleotide sequence ID" value="NZ_JAPJZI010000001.1"/>
</dbReference>
<gene>
    <name evidence="1" type="ORF">OQ273_20830</name>
</gene>
<reference evidence="1" key="1">
    <citation type="submission" date="2022-11" db="EMBL/GenBank/DDBJ databases">
        <title>Draft genome sequence of Hoeflea poritis E7-10 and Hoeflea prorocentri PM5-8, separated from scleractinian coral Porites lutea and marine dinoflagellate.</title>
        <authorList>
            <person name="Zhang G."/>
            <person name="Wei Q."/>
            <person name="Cai L."/>
        </authorList>
    </citation>
    <scope>NUCLEOTIDE SEQUENCE</scope>
    <source>
        <strain evidence="1">PM5-8</strain>
    </source>
</reference>
<dbReference type="Proteomes" id="UP001151234">
    <property type="component" value="Unassembled WGS sequence"/>
</dbReference>
<proteinExistence type="predicted"/>
<name>A0A9X3ZIT2_9HYPH</name>
<evidence type="ECO:0000313" key="1">
    <source>
        <dbReference type="EMBL" id="MDA5401032.1"/>
    </source>
</evidence>
<evidence type="ECO:0000313" key="2">
    <source>
        <dbReference type="Proteomes" id="UP001151234"/>
    </source>
</evidence>
<keyword evidence="2" id="KW-1185">Reference proteome</keyword>
<accession>A0A9X3ZIT2</accession>